<dbReference type="InterPro" id="IPR017871">
    <property type="entry name" value="ABC_transporter-like_CS"/>
</dbReference>
<feature type="domain" description="AAA+ ATPase" evidence="7">
    <location>
        <begin position="12"/>
        <end position="187"/>
    </location>
</feature>
<dbReference type="EMBL" id="GGMR01014365">
    <property type="protein sequence ID" value="MBY26984.1"/>
    <property type="molecule type" value="Transcribed_RNA"/>
</dbReference>
<dbReference type="InterPro" id="IPR003593">
    <property type="entry name" value="AAA+_ATPase"/>
</dbReference>
<proteinExistence type="predicted"/>
<keyword evidence="2" id="KW-0812">Transmembrane</keyword>
<evidence type="ECO:0000256" key="3">
    <source>
        <dbReference type="ARBA" id="ARBA00022741"/>
    </source>
</evidence>
<accession>A0A2S2PC64</accession>
<dbReference type="Gene3D" id="3.40.50.300">
    <property type="entry name" value="P-loop containing nucleotide triphosphate hydrolases"/>
    <property type="match status" value="1"/>
</dbReference>
<evidence type="ECO:0000256" key="1">
    <source>
        <dbReference type="ARBA" id="ARBA00022448"/>
    </source>
</evidence>
<dbReference type="InterPro" id="IPR003439">
    <property type="entry name" value="ABC_transporter-like_ATP-bd"/>
</dbReference>
<sequence length="189" mass="20949">MSLNGVSFETTSSEKIGVIGRTGAGKSSLLAALYKMCDISNGAIFIDAVNLSKMSSRQIRNRLCVIPQDPFLFDGTIRENIDPFKEYMDSNIWSALQRCHLAATVKRIGGLGCYIGENINLSVGEKQLLCLVRAILKNSKVVCVDEATANVDEMTDRKIQETIRTAFKHSTVITIAHRIRTVMDSDRYV</sequence>
<dbReference type="SMART" id="SM00382">
    <property type="entry name" value="AAA"/>
    <property type="match status" value="1"/>
</dbReference>
<evidence type="ECO:0000256" key="2">
    <source>
        <dbReference type="ARBA" id="ARBA00022692"/>
    </source>
</evidence>
<keyword evidence="3" id="KW-0547">Nucleotide-binding</keyword>
<dbReference type="AlphaFoldDB" id="A0A2S2PC64"/>
<dbReference type="InterPro" id="IPR027417">
    <property type="entry name" value="P-loop_NTPase"/>
</dbReference>
<dbReference type="GO" id="GO:0005524">
    <property type="term" value="F:ATP binding"/>
    <property type="evidence" value="ECO:0007669"/>
    <property type="project" value="UniProtKB-KW"/>
</dbReference>
<organism evidence="8">
    <name type="scientific">Schizaphis graminum</name>
    <name type="common">Green bug aphid</name>
    <dbReference type="NCBI Taxonomy" id="13262"/>
    <lineage>
        <taxon>Eukaryota</taxon>
        <taxon>Metazoa</taxon>
        <taxon>Ecdysozoa</taxon>
        <taxon>Arthropoda</taxon>
        <taxon>Hexapoda</taxon>
        <taxon>Insecta</taxon>
        <taxon>Pterygota</taxon>
        <taxon>Neoptera</taxon>
        <taxon>Paraneoptera</taxon>
        <taxon>Hemiptera</taxon>
        <taxon>Sternorrhyncha</taxon>
        <taxon>Aphidomorpha</taxon>
        <taxon>Aphidoidea</taxon>
        <taxon>Aphididae</taxon>
        <taxon>Aphidini</taxon>
        <taxon>Schizaphis</taxon>
    </lineage>
</organism>
<gene>
    <name evidence="8" type="primary">Abcc10_0</name>
    <name evidence="8" type="ORF">g.21092</name>
</gene>
<protein>
    <submittedName>
        <fullName evidence="8">Multidrug resistance-associated protein 7</fullName>
    </submittedName>
</protein>
<keyword evidence="6" id="KW-0472">Membrane</keyword>
<dbReference type="PANTHER" id="PTHR24223">
    <property type="entry name" value="ATP-BINDING CASSETTE SUB-FAMILY C"/>
    <property type="match status" value="1"/>
</dbReference>
<evidence type="ECO:0000256" key="6">
    <source>
        <dbReference type="ARBA" id="ARBA00023136"/>
    </source>
</evidence>
<dbReference type="PANTHER" id="PTHR24223:SF330">
    <property type="entry name" value="ATP-BINDING CASSETTE SUB-FAMILY C MEMBER 10"/>
    <property type="match status" value="1"/>
</dbReference>
<reference evidence="8" key="1">
    <citation type="submission" date="2018-04" db="EMBL/GenBank/DDBJ databases">
        <title>Transcriptome of Schizaphis graminum biotype I.</title>
        <authorList>
            <person name="Scully E.D."/>
            <person name="Geib S.M."/>
            <person name="Palmer N.A."/>
            <person name="Koch K."/>
            <person name="Bradshaw J."/>
            <person name="Heng-Moss T."/>
            <person name="Sarath G."/>
        </authorList>
    </citation>
    <scope>NUCLEOTIDE SEQUENCE</scope>
</reference>
<dbReference type="InterPro" id="IPR050173">
    <property type="entry name" value="ABC_transporter_C-like"/>
</dbReference>
<keyword evidence="4" id="KW-0067">ATP-binding</keyword>
<evidence type="ECO:0000313" key="8">
    <source>
        <dbReference type="EMBL" id="MBY26984.1"/>
    </source>
</evidence>
<evidence type="ECO:0000256" key="5">
    <source>
        <dbReference type="ARBA" id="ARBA00022989"/>
    </source>
</evidence>
<dbReference type="SUPFAM" id="SSF52540">
    <property type="entry name" value="P-loop containing nucleoside triphosphate hydrolases"/>
    <property type="match status" value="1"/>
</dbReference>
<dbReference type="PROSITE" id="PS00211">
    <property type="entry name" value="ABC_TRANSPORTER_1"/>
    <property type="match status" value="1"/>
</dbReference>
<keyword evidence="5" id="KW-1133">Transmembrane helix</keyword>
<dbReference type="GO" id="GO:0042626">
    <property type="term" value="F:ATPase-coupled transmembrane transporter activity"/>
    <property type="evidence" value="ECO:0007669"/>
    <property type="project" value="TreeGrafter"/>
</dbReference>
<keyword evidence="1" id="KW-0813">Transport</keyword>
<name>A0A2S2PC64_SCHGA</name>
<dbReference type="CDD" id="cd03244">
    <property type="entry name" value="ABCC_MRP_domain2"/>
    <property type="match status" value="1"/>
</dbReference>
<dbReference type="GO" id="GO:0016020">
    <property type="term" value="C:membrane"/>
    <property type="evidence" value="ECO:0007669"/>
    <property type="project" value="TreeGrafter"/>
</dbReference>
<evidence type="ECO:0000256" key="4">
    <source>
        <dbReference type="ARBA" id="ARBA00022840"/>
    </source>
</evidence>
<dbReference type="FunFam" id="3.40.50.300:FF:000630">
    <property type="entry name" value="ATP-binding cassette (ABC) transporter, putative"/>
    <property type="match status" value="1"/>
</dbReference>
<dbReference type="GO" id="GO:0016887">
    <property type="term" value="F:ATP hydrolysis activity"/>
    <property type="evidence" value="ECO:0007669"/>
    <property type="project" value="InterPro"/>
</dbReference>
<dbReference type="Pfam" id="PF00005">
    <property type="entry name" value="ABC_tran"/>
    <property type="match status" value="1"/>
</dbReference>
<evidence type="ECO:0000259" key="7">
    <source>
        <dbReference type="SMART" id="SM00382"/>
    </source>
</evidence>